<keyword evidence="2" id="KW-1133">Transmembrane helix</keyword>
<dbReference type="GO" id="GO:0016787">
    <property type="term" value="F:hydrolase activity"/>
    <property type="evidence" value="ECO:0007669"/>
    <property type="project" value="UniProtKB-KW"/>
</dbReference>
<feature type="domain" description="Alpha/beta hydrolase fold-3" evidence="3">
    <location>
        <begin position="84"/>
        <end position="288"/>
    </location>
</feature>
<dbReference type="InterPro" id="IPR013094">
    <property type="entry name" value="AB_hydrolase_3"/>
</dbReference>
<dbReference type="EMBL" id="JAKLTY010000031">
    <property type="protein sequence ID" value="MCG2631633.1"/>
    <property type="molecule type" value="Genomic_DNA"/>
</dbReference>
<dbReference type="Gene3D" id="3.40.50.1820">
    <property type="entry name" value="alpha/beta hydrolase"/>
    <property type="match status" value="1"/>
</dbReference>
<dbReference type="PANTHER" id="PTHR48081">
    <property type="entry name" value="AB HYDROLASE SUPERFAMILY PROTEIN C4A8.06C"/>
    <property type="match status" value="1"/>
</dbReference>
<keyword evidence="1 4" id="KW-0378">Hydrolase</keyword>
<evidence type="ECO:0000313" key="5">
    <source>
        <dbReference type="Proteomes" id="UP001139054"/>
    </source>
</evidence>
<dbReference type="RefSeq" id="WP_237891716.1">
    <property type="nucleotide sequence ID" value="NZ_JAKLTY010000031.1"/>
</dbReference>
<sequence>MKVTREMVDEDLRGRYAFGRIIASFVHTRWFSLLVFRFSAAILRGSNIRGLVNEERHIPSRNGGAPIRVRIYRPTAAIGPLPIMLYLHGGGYVHGVPEQFGSILKDFIDTEPCIIVAPDYRKAAQSPYPAAFNDCYDTLLWIRDHAASLGGRTDKFVVSGHSAGGGLAAAVSLKATDTGDAKIAFQMPLYPMIDDRQTSASVVGNDAPVWDERANRLAWSRYLEGVKTITPYAAAARCTDYTKIPPTITFVGSLEPFRDETKIYVENLRRANIPVEFEVFDGAYHGFDMMVPDAPISKRAHRFLMENFRNFAQRYCN</sequence>
<feature type="transmembrane region" description="Helical" evidence="2">
    <location>
        <begin position="21"/>
        <end position="43"/>
    </location>
</feature>
<gene>
    <name evidence="4" type="ORF">L6654_33895</name>
</gene>
<keyword evidence="2" id="KW-0812">Transmembrane</keyword>
<dbReference type="PANTHER" id="PTHR48081:SF8">
    <property type="entry name" value="ALPHA_BETA HYDROLASE FOLD-3 DOMAIN-CONTAINING PROTEIN-RELATED"/>
    <property type="match status" value="1"/>
</dbReference>
<dbReference type="Pfam" id="PF07859">
    <property type="entry name" value="Abhydrolase_3"/>
    <property type="match status" value="1"/>
</dbReference>
<reference evidence="4" key="1">
    <citation type="submission" date="2022-01" db="EMBL/GenBank/DDBJ databases">
        <title>Genome sequnece data of strain Bradyrhizobium sp. nov.</title>
        <authorList>
            <person name="Zhang J."/>
        </authorList>
    </citation>
    <scope>NUCLEOTIDE SEQUENCE</scope>
    <source>
        <strain evidence="4">WYCCWR 13023</strain>
    </source>
</reference>
<evidence type="ECO:0000313" key="4">
    <source>
        <dbReference type="EMBL" id="MCG2631633.1"/>
    </source>
</evidence>
<accession>A0A9X1UE41</accession>
<evidence type="ECO:0000256" key="2">
    <source>
        <dbReference type="SAM" id="Phobius"/>
    </source>
</evidence>
<name>A0A9X1UE41_9BRAD</name>
<dbReference type="Proteomes" id="UP001139054">
    <property type="component" value="Unassembled WGS sequence"/>
</dbReference>
<evidence type="ECO:0000256" key="1">
    <source>
        <dbReference type="ARBA" id="ARBA00022801"/>
    </source>
</evidence>
<protein>
    <submittedName>
        <fullName evidence="4">Alpha/beta hydrolase</fullName>
    </submittedName>
</protein>
<evidence type="ECO:0000259" key="3">
    <source>
        <dbReference type="Pfam" id="PF07859"/>
    </source>
</evidence>
<comment type="caution">
    <text evidence="4">The sequence shown here is derived from an EMBL/GenBank/DDBJ whole genome shotgun (WGS) entry which is preliminary data.</text>
</comment>
<dbReference type="AlphaFoldDB" id="A0A9X1UE41"/>
<organism evidence="4 5">
    <name type="scientific">Bradyrhizobium zhengyangense</name>
    <dbReference type="NCBI Taxonomy" id="2911009"/>
    <lineage>
        <taxon>Bacteria</taxon>
        <taxon>Pseudomonadati</taxon>
        <taxon>Pseudomonadota</taxon>
        <taxon>Alphaproteobacteria</taxon>
        <taxon>Hyphomicrobiales</taxon>
        <taxon>Nitrobacteraceae</taxon>
        <taxon>Bradyrhizobium</taxon>
    </lineage>
</organism>
<dbReference type="SUPFAM" id="SSF53474">
    <property type="entry name" value="alpha/beta-Hydrolases"/>
    <property type="match status" value="1"/>
</dbReference>
<keyword evidence="2" id="KW-0472">Membrane</keyword>
<proteinExistence type="predicted"/>
<dbReference type="InterPro" id="IPR029058">
    <property type="entry name" value="AB_hydrolase_fold"/>
</dbReference>
<dbReference type="InterPro" id="IPR050300">
    <property type="entry name" value="GDXG_lipolytic_enzyme"/>
</dbReference>